<protein>
    <submittedName>
        <fullName evidence="3">Glycosyltransferase family 9 protein</fullName>
    </submittedName>
</protein>
<dbReference type="GO" id="GO:0009244">
    <property type="term" value="P:lipopolysaccharide core region biosynthetic process"/>
    <property type="evidence" value="ECO:0007669"/>
    <property type="project" value="TreeGrafter"/>
</dbReference>
<dbReference type="GO" id="GO:0008713">
    <property type="term" value="F:ADP-heptose-lipopolysaccharide heptosyltransferase activity"/>
    <property type="evidence" value="ECO:0007669"/>
    <property type="project" value="TreeGrafter"/>
</dbReference>
<dbReference type="AlphaFoldDB" id="A0A7L4YNC2"/>
<reference evidence="3 4" key="1">
    <citation type="journal article" date="2018" name="Int. J. Syst. Evol. Microbiol.">
        <title>Epidermidibacterium keratini gen. nov., sp. nov., a member of the family Sporichthyaceae, isolated from keratin epidermis.</title>
        <authorList>
            <person name="Lee D.G."/>
            <person name="Trujillo M.E."/>
            <person name="Kang S."/>
            <person name="Nam J.J."/>
            <person name="Kim Y.J."/>
        </authorList>
    </citation>
    <scope>NUCLEOTIDE SEQUENCE [LARGE SCALE GENOMIC DNA]</scope>
    <source>
        <strain evidence="3 4">EPI-7</strain>
    </source>
</reference>
<evidence type="ECO:0000313" key="4">
    <source>
        <dbReference type="Proteomes" id="UP000463857"/>
    </source>
</evidence>
<dbReference type="InterPro" id="IPR051199">
    <property type="entry name" value="LPS_LOS_Heptosyltrfase"/>
</dbReference>
<dbReference type="CDD" id="cd03789">
    <property type="entry name" value="GT9_LPS_heptosyltransferase"/>
    <property type="match status" value="1"/>
</dbReference>
<organism evidence="3 4">
    <name type="scientific">Epidermidibacterium keratini</name>
    <dbReference type="NCBI Taxonomy" id="1891644"/>
    <lineage>
        <taxon>Bacteria</taxon>
        <taxon>Bacillati</taxon>
        <taxon>Actinomycetota</taxon>
        <taxon>Actinomycetes</taxon>
        <taxon>Sporichthyales</taxon>
        <taxon>Sporichthyaceae</taxon>
        <taxon>Epidermidibacterium</taxon>
    </lineage>
</organism>
<evidence type="ECO:0000313" key="3">
    <source>
        <dbReference type="EMBL" id="QHC00393.1"/>
    </source>
</evidence>
<sequence length="343" mass="36234">MRRRVLMVRLDGAGDVLLAGPAVRAVAQSCDVVMLTGPAGEPAARLLPGVKDVLSWRCPWVIYDPPAAERADIDDIRRHIEDLHCDAALILTSFHQSPLPTALLLRMAGIAWIGAISIDYPGSLLDLRVNDPGDIHESQRGLRLAEAAGFELGPDDGGGLSLVDDLPDMRHLTGSAPYVVAHPGCSAPARQWSTQRWAEAVATLGAAGRRVIVTGGPSETALAEQVADSDALNLAGQTNLAELAGVLARADAVVVGNTGPAHLAAAAGTPVVSLFAPTVPAVRWRPFGRHVLLGDQDAACRQTRAITCPVPGHPCLQTVRPRDVVDAVDRLTYPATHEMEVVR</sequence>
<evidence type="ECO:0000256" key="1">
    <source>
        <dbReference type="ARBA" id="ARBA00022676"/>
    </source>
</evidence>
<keyword evidence="4" id="KW-1185">Reference proteome</keyword>
<dbReference type="Gene3D" id="3.40.50.2000">
    <property type="entry name" value="Glycogen Phosphorylase B"/>
    <property type="match status" value="2"/>
</dbReference>
<dbReference type="RefSeq" id="WP_159544832.1">
    <property type="nucleotide sequence ID" value="NZ_CP047156.1"/>
</dbReference>
<dbReference type="Proteomes" id="UP000463857">
    <property type="component" value="Chromosome"/>
</dbReference>
<dbReference type="InParanoid" id="A0A7L4YNC2"/>
<dbReference type="EMBL" id="CP047156">
    <property type="protein sequence ID" value="QHC00393.1"/>
    <property type="molecule type" value="Genomic_DNA"/>
</dbReference>
<keyword evidence="2 3" id="KW-0808">Transferase</keyword>
<dbReference type="Pfam" id="PF01075">
    <property type="entry name" value="Glyco_transf_9"/>
    <property type="match status" value="1"/>
</dbReference>
<dbReference type="PANTHER" id="PTHR30160">
    <property type="entry name" value="TETRAACYLDISACCHARIDE 4'-KINASE-RELATED"/>
    <property type="match status" value="1"/>
</dbReference>
<evidence type="ECO:0000256" key="2">
    <source>
        <dbReference type="ARBA" id="ARBA00022679"/>
    </source>
</evidence>
<dbReference type="GO" id="GO:0005829">
    <property type="term" value="C:cytosol"/>
    <property type="evidence" value="ECO:0007669"/>
    <property type="project" value="TreeGrafter"/>
</dbReference>
<name>A0A7L4YNC2_9ACTN</name>
<dbReference type="KEGG" id="eke:EK0264_08940"/>
<proteinExistence type="predicted"/>
<dbReference type="InterPro" id="IPR002201">
    <property type="entry name" value="Glyco_trans_9"/>
</dbReference>
<dbReference type="PANTHER" id="PTHR30160:SF1">
    <property type="entry name" value="LIPOPOLYSACCHARIDE 1,2-N-ACETYLGLUCOSAMINETRANSFERASE-RELATED"/>
    <property type="match status" value="1"/>
</dbReference>
<keyword evidence="1" id="KW-0328">Glycosyltransferase</keyword>
<accession>A0A7L4YNC2</accession>
<dbReference type="OrthoDB" id="9783989at2"/>
<dbReference type="SUPFAM" id="SSF53756">
    <property type="entry name" value="UDP-Glycosyltransferase/glycogen phosphorylase"/>
    <property type="match status" value="1"/>
</dbReference>
<gene>
    <name evidence="3" type="ORF">EK0264_08940</name>
</gene>